<dbReference type="AlphaFoldDB" id="A0A498NJW7"/>
<organism evidence="1 2">
    <name type="scientific">Labeo rohita</name>
    <name type="common">Indian major carp</name>
    <name type="synonym">Cyprinus rohita</name>
    <dbReference type="NCBI Taxonomy" id="84645"/>
    <lineage>
        <taxon>Eukaryota</taxon>
        <taxon>Metazoa</taxon>
        <taxon>Chordata</taxon>
        <taxon>Craniata</taxon>
        <taxon>Vertebrata</taxon>
        <taxon>Euteleostomi</taxon>
        <taxon>Actinopterygii</taxon>
        <taxon>Neopterygii</taxon>
        <taxon>Teleostei</taxon>
        <taxon>Ostariophysi</taxon>
        <taxon>Cypriniformes</taxon>
        <taxon>Cyprinidae</taxon>
        <taxon>Labeoninae</taxon>
        <taxon>Labeonini</taxon>
        <taxon>Labeo</taxon>
    </lineage>
</organism>
<protein>
    <submittedName>
        <fullName evidence="1">Uncharacterized protein</fullName>
    </submittedName>
</protein>
<reference evidence="1 2" key="1">
    <citation type="submission" date="2018-03" db="EMBL/GenBank/DDBJ databases">
        <title>Draft genome sequence of Rohu Carp (Labeo rohita).</title>
        <authorList>
            <person name="Das P."/>
            <person name="Kushwaha B."/>
            <person name="Joshi C.G."/>
            <person name="Kumar D."/>
            <person name="Nagpure N.S."/>
            <person name="Sahoo L."/>
            <person name="Das S.P."/>
            <person name="Bit A."/>
            <person name="Patnaik S."/>
            <person name="Meher P.K."/>
            <person name="Jayasankar P."/>
            <person name="Koringa P.G."/>
            <person name="Patel N.V."/>
            <person name="Hinsu A.T."/>
            <person name="Kumar R."/>
            <person name="Pandey M."/>
            <person name="Agarwal S."/>
            <person name="Srivastava S."/>
            <person name="Singh M."/>
            <person name="Iquebal M.A."/>
            <person name="Jaiswal S."/>
            <person name="Angadi U.B."/>
            <person name="Kumar N."/>
            <person name="Raza M."/>
            <person name="Shah T.M."/>
            <person name="Rai A."/>
            <person name="Jena J.K."/>
        </authorList>
    </citation>
    <scope>NUCLEOTIDE SEQUENCE [LARGE SCALE GENOMIC DNA]</scope>
    <source>
        <strain evidence="1">DASCIFA01</strain>
        <tissue evidence="1">Testis</tissue>
    </source>
</reference>
<accession>A0A498NJW7</accession>
<proteinExistence type="predicted"/>
<evidence type="ECO:0000313" key="2">
    <source>
        <dbReference type="Proteomes" id="UP000290572"/>
    </source>
</evidence>
<evidence type="ECO:0000313" key="1">
    <source>
        <dbReference type="EMBL" id="RXN31937.1"/>
    </source>
</evidence>
<dbReference type="Proteomes" id="UP000290572">
    <property type="component" value="Unassembled WGS sequence"/>
</dbReference>
<gene>
    <name evidence="1" type="ORF">ROHU_016572</name>
</gene>
<name>A0A498NJW7_LABRO</name>
<dbReference type="EMBL" id="QBIY01011430">
    <property type="protein sequence ID" value="RXN31937.1"/>
    <property type="molecule type" value="Genomic_DNA"/>
</dbReference>
<comment type="caution">
    <text evidence="1">The sequence shown here is derived from an EMBL/GenBank/DDBJ whole genome shotgun (WGS) entry which is preliminary data.</text>
</comment>
<sequence>MYVENRRPQNGLCCPRATLRSMGFTKCQKPRLWWDSNPQPLNGLFRQPRSPMRYPLRHRARRSTRLGLVKAFLPYLCPSNAHRVDRRSSRSLCGQKDRSSGLCATDAWFKSIQRPRGRLSRAAAGLVRDLNPGPLAPEARIIPLDQRAKVLPAQDNEQEASKRSLLPKGNTAQYGFTKCQKPRLWWDSNPQPLNGLFRQPRSPMRYPLRHRARRSTRLGLVKAFLPYLCPSIAGRVDRCVGRKTGPRVSVQLMPGSKAYSVLGVDCPGEGGGGARETAHCPHAPHLPSCFGKARAQLY</sequence>
<keyword evidence="2" id="KW-1185">Reference proteome</keyword>